<dbReference type="InterPro" id="IPR006315">
    <property type="entry name" value="OM_autotransptr_brl_dom"/>
</dbReference>
<dbReference type="EMBL" id="CP027750">
    <property type="protein sequence ID" value="AZE28326.1"/>
    <property type="molecule type" value="Genomic_DNA"/>
</dbReference>
<feature type="signal peptide" evidence="2">
    <location>
        <begin position="1"/>
        <end position="28"/>
    </location>
</feature>
<feature type="domain" description="Autotransporter" evidence="3">
    <location>
        <begin position="1365"/>
        <end position="1643"/>
    </location>
</feature>
<feature type="chain" id="PRO_5042116405" description="Autotransporter domain-containing protein" evidence="2">
    <location>
        <begin position="29"/>
        <end position="1643"/>
    </location>
</feature>
<dbReference type="InterPro" id="IPR011050">
    <property type="entry name" value="Pectin_lyase_fold/virulence"/>
</dbReference>
<dbReference type="NCBIfam" id="TIGR01414">
    <property type="entry name" value="autotrans_barl"/>
    <property type="match status" value="1"/>
</dbReference>
<accession>A0AAD1E532</accession>
<gene>
    <name evidence="4" type="ORF">C4K07_1526</name>
</gene>
<evidence type="ECO:0000256" key="2">
    <source>
        <dbReference type="SAM" id="SignalP"/>
    </source>
</evidence>
<dbReference type="InterPro" id="IPR005546">
    <property type="entry name" value="Autotransporte_beta"/>
</dbReference>
<sequence>MTPHSFRPSSTALAVALALSTFAPAVLATTNWTGDAHHFAYDEDGNAYRVNDSNAWENSGNWSNGAPASNEAVNIDRPLPGLSNQVAQLDSARTVGSLNVGTANNGLGQLNVGGSGKLNVADGFTLGTVQGATGKATFNNGATLNTGGDLIVGKGGSADLNLKSGSQAHSQGDTLIGSERGATGTLIADGGSTLTSDKRLVVGGAGNGTLLVKNGSQVNSQDSLIAADLGSTGSASVDGASSLWKTLGDMTVGQSGNGSLSLTNGAKVQTAGNTVIAAQKGSSGKVSVDNGTLSTDKTLIVGGAGNGVLDVKNGGQVNSQDSIIAADLGSTGSASVDGAGSLWKTLGDMTVGQSGNGSLSLTNGAKVQTAGNTVIAAQKGSSGKVSVDNGTLSTDKTLIVGGADNGVLDVKNGGQVNSQDSIIAADLGSTGSASLDGAGSLWKSLGDMIVGQSGNGSLSLTNGAKVQTAGNTVIAAQKGSSGTVSVDNGTLSTDKTLIVGGAGNGVLDVKNGGQVNSQDSIIAADLGSNGSASLDGAGSLWKSLGDMIVGQSGNGSLSLTNGAKVQTAGNTVLGAQKGSNGSVSVDNGTLSTDKTLIVGGAGNGVLDVKNGGQVNSQDSIIAADLGSNGSASLDGAGSLWKSLGDMIVGQSGNGSLSLTNGAKVQTAGNTVLGAQKGSNGSVSVDNGTLSTDKTLIVGGAGNGVLDVKNGGQVNSQDSIIAADLGSNGSASLDGAGSLWKSLGDMIVGQSGNGSLSLTNGAKVQTAGNTVLGAQKGSNGSVSVDNGTLSTDKTLIVGGAGNGALDIKNGGQVTSQDGIIGANQGANGSASVDGAGSLWETLGDMIVGQSGNASLVLANQGVAKVGGGTLRIANDSSSNAALYVGATSDKAADAKGAGHLEAKRVVFGQGQGLVQFNHSDRNYQFDAGFEGKGRVNHIAGQTVFNGDSSGFTGQLNVKGGELLLNNRMAGQVQVDKNASLHIGAFNGSQGEVLSDIGNDGQVVFDRNNQYQYDHVIYGSGSVEQRGTGSTVLTGENTYKGGTLISNGTLQLGAGANGGNSGSILGDVQIDAPGSLVFNRANAYTFGGALSGTGTLYKRGAGRTELSGDSSAFHGRSYVDSGILAVNGKLGGSTDVYDGATLAGNGQVGNVTLHKGATIAPGNSIGTLSLTGDLDQHSGSTFHAELLSTGANDRLLVNGAARLEDGSIINADKLDSKRYELDRRYLVLATQQGLSGRYKLTGDTWVSTFYDLVDNYDSHNAYLDVQQTRLFQEAAFTPNQRATATAAQSLKGSAVPALTPPVHNKLFEAIAYLPDDHQARDAFDQLSGEFHNSTRSALIQDSRLVRDAANSRLRSATVAQPADTASDAHSGLTPWITTLGNWGEVKGDSNTATLRSDTKGFLTGVDTAVGDSGHVGVLTGYSRTDLKSSSRDSSSDNDNIHLGVYGGAQVSGFDLRGGMAYTWSRIDAKRSVNFAGYSDHLKSKHDANTLQAFGELGRRFDLSPSVQLEPFANLAYVQVKSEGFKESGGPAALRAKHASDEQTFSTLGLRASADKQLDNGKLLTVFGSAGWKHALAGITPSNTYRFDGSDAFRTEGAAYSRNSAVVEAGVETRVTPELSLGAAYSGQLGSGASEHGLSLNASYRF</sequence>
<reference evidence="4 5" key="1">
    <citation type="submission" date="2018-03" db="EMBL/GenBank/DDBJ databases">
        <title>Diversity of phytobeneficial traits revealed by whole-genome analysis of worldwide-isolated phenazine-producing Pseudomonas spp.</title>
        <authorList>
            <person name="Biessy A."/>
            <person name="Novinscak A."/>
            <person name="Blom J."/>
            <person name="Leger G."/>
            <person name="Thomashow L.S."/>
            <person name="Cazorla F.M."/>
            <person name="Josic D."/>
            <person name="Filion M."/>
        </authorList>
    </citation>
    <scope>NUCLEOTIDE SEQUENCE [LARGE SCALE GENOMIC DNA]</scope>
    <source>
        <strain evidence="4 5">ChPhzS24</strain>
    </source>
</reference>
<dbReference type="Pfam" id="PF03797">
    <property type="entry name" value="Autotransporter"/>
    <property type="match status" value="1"/>
</dbReference>
<dbReference type="InterPro" id="IPR036709">
    <property type="entry name" value="Autotransporte_beta_dom_sf"/>
</dbReference>
<dbReference type="PROSITE" id="PS51208">
    <property type="entry name" value="AUTOTRANSPORTER"/>
    <property type="match status" value="1"/>
</dbReference>
<evidence type="ECO:0000259" key="3">
    <source>
        <dbReference type="PROSITE" id="PS51208"/>
    </source>
</evidence>
<dbReference type="InterPro" id="IPR013425">
    <property type="entry name" value="Autotrns_rpt"/>
</dbReference>
<dbReference type="NCBIfam" id="TIGR02601">
    <property type="entry name" value="autotrns_rpt"/>
    <property type="match status" value="2"/>
</dbReference>
<dbReference type="NCBIfam" id="TIGR04393">
    <property type="entry name" value="rpt_T5SS_PEPC"/>
    <property type="match status" value="14"/>
</dbReference>
<dbReference type="GO" id="GO:0019867">
    <property type="term" value="C:outer membrane"/>
    <property type="evidence" value="ECO:0007669"/>
    <property type="project" value="InterPro"/>
</dbReference>
<organism evidence="4 5">
    <name type="scientific">Pseudomonas chlororaphis subsp. aureofaciens</name>
    <dbReference type="NCBI Taxonomy" id="587851"/>
    <lineage>
        <taxon>Bacteria</taxon>
        <taxon>Pseudomonadati</taxon>
        <taxon>Pseudomonadota</taxon>
        <taxon>Gammaproteobacteria</taxon>
        <taxon>Pseudomonadales</taxon>
        <taxon>Pseudomonadaceae</taxon>
        <taxon>Pseudomonas</taxon>
    </lineage>
</organism>
<dbReference type="Gene3D" id="2.40.128.130">
    <property type="entry name" value="Autotransporter beta-domain"/>
    <property type="match status" value="1"/>
</dbReference>
<dbReference type="RefSeq" id="WP_124301224.1">
    <property type="nucleotide sequence ID" value="NZ_CP027750.1"/>
</dbReference>
<dbReference type="Proteomes" id="UP000280455">
    <property type="component" value="Chromosome"/>
</dbReference>
<evidence type="ECO:0000313" key="5">
    <source>
        <dbReference type="Proteomes" id="UP000280455"/>
    </source>
</evidence>
<evidence type="ECO:0000313" key="4">
    <source>
        <dbReference type="EMBL" id="AZE28326.1"/>
    </source>
</evidence>
<dbReference type="Pfam" id="PF12951">
    <property type="entry name" value="PATR"/>
    <property type="match status" value="1"/>
</dbReference>
<evidence type="ECO:0000256" key="1">
    <source>
        <dbReference type="ARBA" id="ARBA00022729"/>
    </source>
</evidence>
<dbReference type="SMART" id="SM00869">
    <property type="entry name" value="Autotransporter"/>
    <property type="match status" value="1"/>
</dbReference>
<dbReference type="InterPro" id="IPR030895">
    <property type="entry name" value="T5SS_PEPC_rpt"/>
</dbReference>
<protein>
    <recommendedName>
        <fullName evidence="3">Autotransporter domain-containing protein</fullName>
    </recommendedName>
</protein>
<dbReference type="SUPFAM" id="SSF103515">
    <property type="entry name" value="Autotransporter"/>
    <property type="match status" value="1"/>
</dbReference>
<name>A0AAD1E532_9PSED</name>
<proteinExistence type="predicted"/>
<dbReference type="SUPFAM" id="SSF51126">
    <property type="entry name" value="Pectin lyase-like"/>
    <property type="match status" value="1"/>
</dbReference>
<keyword evidence="1 2" id="KW-0732">Signal</keyword>